<dbReference type="GO" id="GO:0008295">
    <property type="term" value="P:spermidine biosynthetic process"/>
    <property type="evidence" value="ECO:0007669"/>
    <property type="project" value="UniProtKB-KW"/>
</dbReference>
<dbReference type="Gene3D" id="3.20.20.10">
    <property type="entry name" value="Alanine racemase"/>
    <property type="match status" value="1"/>
</dbReference>
<sequence length="380" mass="43088">MKRDELRTPCYVIQEAKIRENLEILRGICEDTGCRILLAQKAFSMYSLYPLIGEYLDGATASGLYEARLGYEEMGKENHIFSPAYREDEMDEILTYCGHIIFNSPAQLRKYREKVRRAGRSMGLRINPECSTQEGHAIYDPCAPFSRLGTTEEKFRSGMTEEDIASLDGLHFHTLCEQNADDLAKTLDAVEERFGDVLHRMKWLNFGGGHHITRADYDRELLKECILRMKEKYGLEIYLEPGEAVALNAGLLITEVLEIAENGMEIAILDTSAACHMPDVLEMPYRPPLKNAGEPGDPRKPYVYRLAGPTCLAGDVIGDYSFEDPLQRGSRLEFQDMAIYTMVKNNTFNGMKLPDIVLEKPDGTCVTVRSFGYEDFKSRL</sequence>
<dbReference type="FunFam" id="3.20.20.10:FF:000012">
    <property type="entry name" value="Carboxynorspermidine/carboxyspermidine decarboxylase"/>
    <property type="match status" value="1"/>
</dbReference>
<feature type="binding site" evidence="6">
    <location>
        <position position="243"/>
    </location>
    <ligand>
        <name>substrate</name>
    </ligand>
</feature>
<dbReference type="PANTHER" id="PTHR43727">
    <property type="entry name" value="DIAMINOPIMELATE DECARBOXYLASE"/>
    <property type="match status" value="1"/>
</dbReference>
<dbReference type="PANTHER" id="PTHR43727:SF1">
    <property type="entry name" value="CARBOXYNORSPERMIDINE_CARBOXYSPERMIDINE DECARBOXYLASE"/>
    <property type="match status" value="1"/>
</dbReference>
<dbReference type="InterPro" id="IPR029066">
    <property type="entry name" value="PLP-binding_barrel"/>
</dbReference>
<accession>A0A9D2NYY7</accession>
<evidence type="ECO:0000256" key="6">
    <source>
        <dbReference type="PIRSR" id="PIRSR038941-1"/>
    </source>
</evidence>
<dbReference type="Pfam" id="PF00278">
    <property type="entry name" value="Orn_DAP_Arg_deC"/>
    <property type="match status" value="1"/>
</dbReference>
<protein>
    <submittedName>
        <fullName evidence="8">Carboxynorspermidine decarboxylase</fullName>
        <ecNumber evidence="8">4.1.1.96</ecNumber>
    </submittedName>
</protein>
<dbReference type="SUPFAM" id="SSF51419">
    <property type="entry name" value="PLP-binding barrel"/>
    <property type="match status" value="1"/>
</dbReference>
<evidence type="ECO:0000256" key="5">
    <source>
        <dbReference type="ARBA" id="ARBA00023239"/>
    </source>
</evidence>
<evidence type="ECO:0000256" key="2">
    <source>
        <dbReference type="ARBA" id="ARBA00022793"/>
    </source>
</evidence>
<dbReference type="GO" id="GO:0045312">
    <property type="term" value="P:nor-spermidine biosynthetic process"/>
    <property type="evidence" value="ECO:0007669"/>
    <property type="project" value="InterPro"/>
</dbReference>
<dbReference type="Proteomes" id="UP000823894">
    <property type="component" value="Unassembled WGS sequence"/>
</dbReference>
<evidence type="ECO:0000256" key="4">
    <source>
        <dbReference type="ARBA" id="ARBA00023066"/>
    </source>
</evidence>
<keyword evidence="4" id="KW-0745">Spermidine biosynthesis</keyword>
<dbReference type="AlphaFoldDB" id="A0A9D2NYY7"/>
<evidence type="ECO:0000313" key="8">
    <source>
        <dbReference type="EMBL" id="HJC39609.1"/>
    </source>
</evidence>
<comment type="cofactor">
    <cofactor evidence="1">
        <name>pyridoxal 5'-phosphate</name>
        <dbReference type="ChEBI" id="CHEBI:597326"/>
    </cofactor>
</comment>
<keyword evidence="2" id="KW-0210">Decarboxylase</keyword>
<dbReference type="NCBIfam" id="TIGR01047">
    <property type="entry name" value="nspC"/>
    <property type="match status" value="1"/>
</dbReference>
<dbReference type="InterPro" id="IPR009006">
    <property type="entry name" value="Ala_racemase/Decarboxylase_C"/>
</dbReference>
<dbReference type="InterPro" id="IPR022643">
    <property type="entry name" value="De-COase2_C"/>
</dbReference>
<dbReference type="GO" id="GO:0008836">
    <property type="term" value="F:diaminopimelate decarboxylase activity"/>
    <property type="evidence" value="ECO:0007669"/>
    <property type="project" value="TreeGrafter"/>
</dbReference>
<evidence type="ECO:0000313" key="9">
    <source>
        <dbReference type="Proteomes" id="UP000823894"/>
    </source>
</evidence>
<dbReference type="PIRSF" id="PIRSF038941">
    <property type="entry name" value="NspC"/>
    <property type="match status" value="1"/>
</dbReference>
<name>A0A9D2NYY7_9FIRM</name>
<feature type="binding site" evidence="6">
    <location>
        <position position="279"/>
    </location>
    <ligand>
        <name>substrate</name>
    </ligand>
</feature>
<evidence type="ECO:0000256" key="1">
    <source>
        <dbReference type="ARBA" id="ARBA00001933"/>
    </source>
</evidence>
<dbReference type="CDD" id="cd06829">
    <property type="entry name" value="PLPDE_III_CANSDC"/>
    <property type="match status" value="1"/>
</dbReference>
<keyword evidence="3" id="KW-0663">Pyridoxal phosphate</keyword>
<organism evidence="8 9">
    <name type="scientific">Candidatus Mediterraneibacter faecigallinarum</name>
    <dbReference type="NCBI Taxonomy" id="2838669"/>
    <lineage>
        <taxon>Bacteria</taxon>
        <taxon>Bacillati</taxon>
        <taxon>Bacillota</taxon>
        <taxon>Clostridia</taxon>
        <taxon>Lachnospirales</taxon>
        <taxon>Lachnospiraceae</taxon>
        <taxon>Mediterraneibacter</taxon>
    </lineage>
</organism>
<dbReference type="InterPro" id="IPR005730">
    <property type="entry name" value="Nsp_de-COase"/>
</dbReference>
<feature type="domain" description="Orn/DAP/Arg decarboxylase 2 C-terminal" evidence="7">
    <location>
        <begin position="127"/>
        <end position="337"/>
    </location>
</feature>
<dbReference type="GO" id="GO:0009089">
    <property type="term" value="P:lysine biosynthetic process via diaminopimelate"/>
    <property type="evidence" value="ECO:0007669"/>
    <property type="project" value="TreeGrafter"/>
</dbReference>
<keyword evidence="5 8" id="KW-0456">Lyase</keyword>
<reference evidence="8" key="2">
    <citation type="submission" date="2021-04" db="EMBL/GenBank/DDBJ databases">
        <authorList>
            <person name="Gilroy R."/>
        </authorList>
    </citation>
    <scope>NUCLEOTIDE SEQUENCE</scope>
    <source>
        <strain evidence="8">ChiGjej1B1-1692</strain>
    </source>
</reference>
<proteinExistence type="predicted"/>
<dbReference type="SUPFAM" id="SSF50621">
    <property type="entry name" value="Alanine racemase C-terminal domain-like"/>
    <property type="match status" value="1"/>
</dbReference>
<evidence type="ECO:0000256" key="3">
    <source>
        <dbReference type="ARBA" id="ARBA00022898"/>
    </source>
</evidence>
<dbReference type="EC" id="4.1.1.96" evidence="8"/>
<comment type="caution">
    <text evidence="8">The sequence shown here is derived from an EMBL/GenBank/DDBJ whole genome shotgun (WGS) entry which is preliminary data.</text>
</comment>
<dbReference type="Gene3D" id="2.40.37.10">
    <property type="entry name" value="Lyase, Ornithine Decarboxylase, Chain A, domain 1"/>
    <property type="match status" value="1"/>
</dbReference>
<evidence type="ECO:0000259" key="7">
    <source>
        <dbReference type="Pfam" id="PF00278"/>
    </source>
</evidence>
<dbReference type="EMBL" id="DWWK01000185">
    <property type="protein sequence ID" value="HJC39609.1"/>
    <property type="molecule type" value="Genomic_DNA"/>
</dbReference>
<gene>
    <name evidence="8" type="primary">nspC</name>
    <name evidence="8" type="ORF">H9757_11210</name>
</gene>
<reference evidence="8" key="1">
    <citation type="journal article" date="2021" name="PeerJ">
        <title>Extensive microbial diversity within the chicken gut microbiome revealed by metagenomics and culture.</title>
        <authorList>
            <person name="Gilroy R."/>
            <person name="Ravi A."/>
            <person name="Getino M."/>
            <person name="Pursley I."/>
            <person name="Horton D.L."/>
            <person name="Alikhan N.F."/>
            <person name="Baker D."/>
            <person name="Gharbi K."/>
            <person name="Hall N."/>
            <person name="Watson M."/>
            <person name="Adriaenssens E.M."/>
            <person name="Foster-Nyarko E."/>
            <person name="Jarju S."/>
            <person name="Secka A."/>
            <person name="Antonio M."/>
            <person name="Oren A."/>
            <person name="Chaudhuri R.R."/>
            <person name="La Ragione R."/>
            <person name="Hildebrand F."/>
            <person name="Pallen M.J."/>
        </authorList>
    </citation>
    <scope>NUCLEOTIDE SEQUENCE</scope>
    <source>
        <strain evidence="8">ChiGjej1B1-1692</strain>
    </source>
</reference>